<dbReference type="EMBL" id="LN885086">
    <property type="protein sequence ID" value="CUQ67818.1"/>
    <property type="molecule type" value="Genomic_DNA"/>
</dbReference>
<dbReference type="AlphaFoldDB" id="A0A0S4KX68"/>
<gene>
    <name evidence="3" type="ORF">NITINOP_2846</name>
</gene>
<evidence type="ECO:0000313" key="3">
    <source>
        <dbReference type="EMBL" id="CUQ67818.1"/>
    </source>
</evidence>
<dbReference type="Proteomes" id="UP000066284">
    <property type="component" value="Chromosome 1"/>
</dbReference>
<keyword evidence="1" id="KW-0472">Membrane</keyword>
<feature type="transmembrane region" description="Helical" evidence="1">
    <location>
        <begin position="171"/>
        <end position="188"/>
    </location>
</feature>
<dbReference type="RefSeq" id="WP_197549069.1">
    <property type="nucleotide sequence ID" value="NZ_LN885086.1"/>
</dbReference>
<protein>
    <recommendedName>
        <fullName evidence="2">DUF6754 domain-containing protein</fullName>
    </recommendedName>
</protein>
<feature type="transmembrane region" description="Helical" evidence="1">
    <location>
        <begin position="389"/>
        <end position="408"/>
    </location>
</feature>
<reference evidence="4" key="1">
    <citation type="submission" date="2015-09" db="EMBL/GenBank/DDBJ databases">
        <authorList>
            <person name="Daims H."/>
        </authorList>
    </citation>
    <scope>NUCLEOTIDE SEQUENCE [LARGE SCALE GENOMIC DNA]</scope>
</reference>
<name>A0A0S4KX68_9BACT</name>
<dbReference type="PROSITE" id="PS51257">
    <property type="entry name" value="PROKAR_LIPOPROTEIN"/>
    <property type="match status" value="1"/>
</dbReference>
<keyword evidence="4" id="KW-1185">Reference proteome</keyword>
<accession>A0A0S4KX68</accession>
<evidence type="ECO:0000313" key="4">
    <source>
        <dbReference type="Proteomes" id="UP000066284"/>
    </source>
</evidence>
<sequence length="424" mass="45944">MRRRFGITAAVIGIAACWAIGAIGPAGLLWAADPKELTPPDMVRVFDTPSDGGGSLTVVWPPASYDSSEVRYQVLLGEAADNVDPSSLAVVAEFPANTRYVRETKQPWWTKPANDDQHLYVMKNGKTVGLKDGIPYAVALAVVSGEQRVVSPIVSAVPEPNWINWNQINNLFLAVLFGGIVFVSIGLAKKREMFLRRIPGLDAVDEAIGRATELGKPVLYLTGAHDMSDPSTIAAAVILGRVAKRAAAYETELMVPHREPITMAVCQEITKQAYLEAGKPDLYKEDSNFFITSDQFSYTAAVDGIMLRKRPAANFFMGSYFAESLLLTETGASTGAIQIAGTDSDHQLPFFVTTCDYTLIGEELYAASAYLSREPVQVGTLRGQDVGKALILGVLIIGTVLATIGVAAEAEWPRWLLDVFRDVK</sequence>
<evidence type="ECO:0000259" key="2">
    <source>
        <dbReference type="Pfam" id="PF20539"/>
    </source>
</evidence>
<proteinExistence type="predicted"/>
<dbReference type="Pfam" id="PF20539">
    <property type="entry name" value="DUF6754"/>
    <property type="match status" value="1"/>
</dbReference>
<feature type="domain" description="DUF6754" evidence="2">
    <location>
        <begin position="159"/>
        <end position="410"/>
    </location>
</feature>
<dbReference type="KEGG" id="nio:NITINOP_2846"/>
<evidence type="ECO:0000256" key="1">
    <source>
        <dbReference type="SAM" id="Phobius"/>
    </source>
</evidence>
<dbReference type="STRING" id="1715989.NITINOP_2846"/>
<keyword evidence="1" id="KW-1133">Transmembrane helix</keyword>
<keyword evidence="1" id="KW-0812">Transmembrane</keyword>
<dbReference type="InterPro" id="IPR046642">
    <property type="entry name" value="DUF6754"/>
</dbReference>
<organism evidence="3 4">
    <name type="scientific">Candidatus Nitrospira inopinata</name>
    <dbReference type="NCBI Taxonomy" id="1715989"/>
    <lineage>
        <taxon>Bacteria</taxon>
        <taxon>Pseudomonadati</taxon>
        <taxon>Nitrospirota</taxon>
        <taxon>Nitrospiria</taxon>
        <taxon>Nitrospirales</taxon>
        <taxon>Nitrospiraceae</taxon>
        <taxon>Nitrospira</taxon>
    </lineage>
</organism>